<evidence type="ECO:0000256" key="1">
    <source>
        <dbReference type="ARBA" id="ARBA00005189"/>
    </source>
</evidence>
<dbReference type="Proteomes" id="UP000186720">
    <property type="component" value="Unassembled WGS sequence"/>
</dbReference>
<evidence type="ECO:0000313" key="8">
    <source>
        <dbReference type="EMBL" id="OKS89439.1"/>
    </source>
</evidence>
<keyword evidence="9" id="KW-1185">Reference proteome</keyword>
<name>A0A1Q6A612_9SPHI</name>
<dbReference type="PANTHER" id="PTHR10434:SF64">
    <property type="entry name" value="1-ACYL-SN-GLYCEROL-3-PHOSPHATE ACYLTRANSFERASE-RELATED"/>
    <property type="match status" value="1"/>
</dbReference>
<proteinExistence type="predicted"/>
<evidence type="ECO:0000256" key="3">
    <source>
        <dbReference type="ARBA" id="ARBA00022679"/>
    </source>
</evidence>
<evidence type="ECO:0000256" key="2">
    <source>
        <dbReference type="ARBA" id="ARBA00022516"/>
    </source>
</evidence>
<evidence type="ECO:0000256" key="5">
    <source>
        <dbReference type="ARBA" id="ARBA00023315"/>
    </source>
</evidence>
<dbReference type="EMBL" id="MPPL01000001">
    <property type="protein sequence ID" value="OKS89439.1"/>
    <property type="molecule type" value="Genomic_DNA"/>
</dbReference>
<gene>
    <name evidence="8" type="ORF">RG47T_4923</name>
</gene>
<keyword evidence="6" id="KW-0812">Transmembrane</keyword>
<keyword evidence="4" id="KW-0443">Lipid metabolism</keyword>
<feature type="domain" description="Phospholipid/glycerol acyltransferase" evidence="7">
    <location>
        <begin position="76"/>
        <end position="195"/>
    </location>
</feature>
<dbReference type="GO" id="GO:0006654">
    <property type="term" value="P:phosphatidic acid biosynthetic process"/>
    <property type="evidence" value="ECO:0007669"/>
    <property type="project" value="TreeGrafter"/>
</dbReference>
<keyword evidence="2" id="KW-0444">Lipid biosynthesis</keyword>
<feature type="transmembrane region" description="Helical" evidence="6">
    <location>
        <begin position="12"/>
        <end position="32"/>
    </location>
</feature>
<protein>
    <recommendedName>
        <fullName evidence="7">Phospholipid/glycerol acyltransferase domain-containing protein</fullName>
    </recommendedName>
</protein>
<dbReference type="Pfam" id="PF01553">
    <property type="entry name" value="Acyltransferase"/>
    <property type="match status" value="1"/>
</dbReference>
<reference evidence="8 9" key="1">
    <citation type="submission" date="2016-11" db="EMBL/GenBank/DDBJ databases">
        <title>Whole Genome Sequencing of Mucilaginibacter polytrichastri RG4-7(T) isolated from the moss sample.</title>
        <authorList>
            <person name="Li Y."/>
        </authorList>
    </citation>
    <scope>NUCLEOTIDE SEQUENCE [LARGE SCALE GENOMIC DNA]</scope>
    <source>
        <strain evidence="8 9">RG4-7</strain>
    </source>
</reference>
<dbReference type="InterPro" id="IPR002123">
    <property type="entry name" value="Plipid/glycerol_acylTrfase"/>
</dbReference>
<keyword evidence="5" id="KW-0012">Acyltransferase</keyword>
<dbReference type="OrthoDB" id="9803035at2"/>
<dbReference type="SMART" id="SM00563">
    <property type="entry name" value="PlsC"/>
    <property type="match status" value="1"/>
</dbReference>
<keyword evidence="3" id="KW-0808">Transferase</keyword>
<evidence type="ECO:0000256" key="4">
    <source>
        <dbReference type="ARBA" id="ARBA00023098"/>
    </source>
</evidence>
<dbReference type="GO" id="GO:0003841">
    <property type="term" value="F:1-acylglycerol-3-phosphate O-acyltransferase activity"/>
    <property type="evidence" value="ECO:0007669"/>
    <property type="project" value="TreeGrafter"/>
</dbReference>
<organism evidence="8 9">
    <name type="scientific">Mucilaginibacter polytrichastri</name>
    <dbReference type="NCBI Taxonomy" id="1302689"/>
    <lineage>
        <taxon>Bacteria</taxon>
        <taxon>Pseudomonadati</taxon>
        <taxon>Bacteroidota</taxon>
        <taxon>Sphingobacteriia</taxon>
        <taxon>Sphingobacteriales</taxon>
        <taxon>Sphingobacteriaceae</taxon>
        <taxon>Mucilaginibacter</taxon>
    </lineage>
</organism>
<comment type="caution">
    <text evidence="8">The sequence shown here is derived from an EMBL/GenBank/DDBJ whole genome shotgun (WGS) entry which is preliminary data.</text>
</comment>
<evidence type="ECO:0000313" key="9">
    <source>
        <dbReference type="Proteomes" id="UP000186720"/>
    </source>
</evidence>
<comment type="pathway">
    <text evidence="1">Lipid metabolism.</text>
</comment>
<accession>A0A1Q6A612</accession>
<dbReference type="RefSeq" id="WP_074492465.1">
    <property type="nucleotide sequence ID" value="NZ_FPAM01000003.1"/>
</dbReference>
<dbReference type="STRING" id="1302689.RG47T_4923"/>
<dbReference type="CDD" id="cd07989">
    <property type="entry name" value="LPLAT_AGPAT-like"/>
    <property type="match status" value="1"/>
</dbReference>
<keyword evidence="6" id="KW-0472">Membrane</keyword>
<keyword evidence="6" id="KW-1133">Transmembrane helix</keyword>
<evidence type="ECO:0000256" key="6">
    <source>
        <dbReference type="SAM" id="Phobius"/>
    </source>
</evidence>
<sequence>MRKLFGFILTPIHYIVFGLILVIFQPVQWVCYKFIGYRAHKYSVDVLNFFLTASYYVLGNRVSFTNNQTLPLNRPIIFVANHQSMYDIPPLIWRLSKYHAKFISKIELTKNIPSISYNLKVGGGANIDRKDQRQAIAELLKLGVRIKDNNWSTVIFPEGTRSKDGNVKFFRAAGIATILKKCPNALIVPIGIENSWKMVRHGIFPLSTFEHLKFSVLAPIEPATGTPEEVVLQAENEIKAFLRQAPGYVQI</sequence>
<dbReference type="SUPFAM" id="SSF69593">
    <property type="entry name" value="Glycerol-3-phosphate (1)-acyltransferase"/>
    <property type="match status" value="1"/>
</dbReference>
<dbReference type="AlphaFoldDB" id="A0A1Q6A612"/>
<dbReference type="PANTHER" id="PTHR10434">
    <property type="entry name" value="1-ACYL-SN-GLYCEROL-3-PHOSPHATE ACYLTRANSFERASE"/>
    <property type="match status" value="1"/>
</dbReference>
<evidence type="ECO:0000259" key="7">
    <source>
        <dbReference type="SMART" id="SM00563"/>
    </source>
</evidence>